<keyword evidence="3" id="KW-0805">Transcription regulation</keyword>
<protein>
    <submittedName>
        <fullName evidence="7">PLP-dependent aminotransferase family protein</fullName>
    </submittedName>
</protein>
<evidence type="ECO:0000313" key="8">
    <source>
        <dbReference type="Proteomes" id="UP000623681"/>
    </source>
</evidence>
<dbReference type="InterPro" id="IPR015424">
    <property type="entry name" value="PyrdxlP-dep_Trfase"/>
</dbReference>
<evidence type="ECO:0000313" key="7">
    <source>
        <dbReference type="EMBL" id="MBL4932956.1"/>
    </source>
</evidence>
<dbReference type="Pfam" id="PF00392">
    <property type="entry name" value="GntR"/>
    <property type="match status" value="1"/>
</dbReference>
<keyword evidence="7" id="KW-0032">Aminotransferase</keyword>
<dbReference type="CDD" id="cd00609">
    <property type="entry name" value="AAT_like"/>
    <property type="match status" value="1"/>
</dbReference>
<dbReference type="InterPro" id="IPR000524">
    <property type="entry name" value="Tscrpt_reg_HTH_GntR"/>
</dbReference>
<comment type="similarity">
    <text evidence="1">In the C-terminal section; belongs to the class-I pyridoxal-phosphate-dependent aminotransferase family.</text>
</comment>
<evidence type="ECO:0000256" key="1">
    <source>
        <dbReference type="ARBA" id="ARBA00005384"/>
    </source>
</evidence>
<comment type="caution">
    <text evidence="7">The sequence shown here is derived from an EMBL/GenBank/DDBJ whole genome shotgun (WGS) entry which is preliminary data.</text>
</comment>
<dbReference type="SUPFAM" id="SSF46785">
    <property type="entry name" value="Winged helix' DNA-binding domain"/>
    <property type="match status" value="1"/>
</dbReference>
<dbReference type="GO" id="GO:0030170">
    <property type="term" value="F:pyridoxal phosphate binding"/>
    <property type="evidence" value="ECO:0007669"/>
    <property type="project" value="InterPro"/>
</dbReference>
<keyword evidence="7" id="KW-0808">Transferase</keyword>
<evidence type="ECO:0000256" key="4">
    <source>
        <dbReference type="ARBA" id="ARBA00023125"/>
    </source>
</evidence>
<evidence type="ECO:0000256" key="3">
    <source>
        <dbReference type="ARBA" id="ARBA00023015"/>
    </source>
</evidence>
<proteinExistence type="inferred from homology"/>
<dbReference type="InterPro" id="IPR004839">
    <property type="entry name" value="Aminotransferase_I/II_large"/>
</dbReference>
<dbReference type="SMART" id="SM00345">
    <property type="entry name" value="HTH_GNTR"/>
    <property type="match status" value="1"/>
</dbReference>
<evidence type="ECO:0000256" key="5">
    <source>
        <dbReference type="ARBA" id="ARBA00023163"/>
    </source>
</evidence>
<dbReference type="AlphaFoldDB" id="A0A937FJI0"/>
<dbReference type="InterPro" id="IPR036388">
    <property type="entry name" value="WH-like_DNA-bd_sf"/>
</dbReference>
<keyword evidence="4" id="KW-0238">DNA-binding</keyword>
<dbReference type="Gene3D" id="3.40.640.10">
    <property type="entry name" value="Type I PLP-dependent aspartate aminotransferase-like (Major domain)"/>
    <property type="match status" value="1"/>
</dbReference>
<name>A0A937FJI0_9CLOT</name>
<keyword evidence="5" id="KW-0804">Transcription</keyword>
<dbReference type="InterPro" id="IPR051446">
    <property type="entry name" value="HTH_trans_reg/aminotransferase"/>
</dbReference>
<dbReference type="InterPro" id="IPR036390">
    <property type="entry name" value="WH_DNA-bd_sf"/>
</dbReference>
<dbReference type="CDD" id="cd07377">
    <property type="entry name" value="WHTH_GntR"/>
    <property type="match status" value="1"/>
</dbReference>
<dbReference type="InterPro" id="IPR015421">
    <property type="entry name" value="PyrdxlP-dep_Trfase_major"/>
</dbReference>
<dbReference type="GO" id="GO:0008483">
    <property type="term" value="F:transaminase activity"/>
    <property type="evidence" value="ECO:0007669"/>
    <property type="project" value="UniProtKB-KW"/>
</dbReference>
<gene>
    <name evidence="7" type="ORF">JK634_14170</name>
</gene>
<dbReference type="Gene3D" id="1.10.10.10">
    <property type="entry name" value="Winged helix-like DNA-binding domain superfamily/Winged helix DNA-binding domain"/>
    <property type="match status" value="1"/>
</dbReference>
<dbReference type="GO" id="GO:0003700">
    <property type="term" value="F:DNA-binding transcription factor activity"/>
    <property type="evidence" value="ECO:0007669"/>
    <property type="project" value="InterPro"/>
</dbReference>
<dbReference type="PANTHER" id="PTHR46577">
    <property type="entry name" value="HTH-TYPE TRANSCRIPTIONAL REGULATORY PROTEIN GABR"/>
    <property type="match status" value="1"/>
</dbReference>
<keyword evidence="2" id="KW-0663">Pyridoxal phosphate</keyword>
<feature type="domain" description="HTH gntR-type" evidence="6">
    <location>
        <begin position="1"/>
        <end position="69"/>
    </location>
</feature>
<dbReference type="SUPFAM" id="SSF53383">
    <property type="entry name" value="PLP-dependent transferases"/>
    <property type="match status" value="1"/>
</dbReference>
<dbReference type="PROSITE" id="PS50949">
    <property type="entry name" value="HTH_GNTR"/>
    <property type="match status" value="1"/>
</dbReference>
<reference evidence="7" key="1">
    <citation type="submission" date="2021-01" db="EMBL/GenBank/DDBJ databases">
        <title>Genome public.</title>
        <authorList>
            <person name="Liu C."/>
            <person name="Sun Q."/>
        </authorList>
    </citation>
    <scope>NUCLEOTIDE SEQUENCE</scope>
    <source>
        <strain evidence="7">YIM B02565</strain>
    </source>
</reference>
<sequence>MTKYEQIIYDIKNDINGKKYKTSKKLPSVRDLSLAYNCSKSTVIKAYESLKNSHLIYSVPQSGYYVVEEHITPISMPNTFIDFSTGNPNIGKILTPDLKHCLNRAVDIYANQPIDPDVYGIDSLRHLLPSYLAKFQVFTSVDNIFINLGIQQILSILTNMPFPNDKKNILVENPTYRYFISFLENSGIKPIGIERNEYGIDLNELEHIFKYGDIKFFYTIPRNHNPLGTRYSKSQRLAIADLAKKYNVYIVEDDYFGDIEFDSKYDPIYSYGDHHNFIYLKSFTKIIPWIKLGLTVVPDHLIDDFKLHANYSYYYSYFAPSLVSQATLEIYLKSNLLSKHIKSIKTEHKIRLNLLKEKMGELSNLNISFTKPTWGFYSYIFLPEYINEDLFAKKLGDRGIKIAKGRPYFLSNSTYKKGIRLSVAKPNTNEIITGMDEIITLLKNGYQ</sequence>
<dbReference type="Proteomes" id="UP000623681">
    <property type="component" value="Unassembled WGS sequence"/>
</dbReference>
<evidence type="ECO:0000259" key="6">
    <source>
        <dbReference type="PROSITE" id="PS50949"/>
    </source>
</evidence>
<dbReference type="EMBL" id="JAESWA010000023">
    <property type="protein sequence ID" value="MBL4932956.1"/>
    <property type="molecule type" value="Genomic_DNA"/>
</dbReference>
<evidence type="ECO:0000256" key="2">
    <source>
        <dbReference type="ARBA" id="ARBA00022898"/>
    </source>
</evidence>
<organism evidence="7 8">
    <name type="scientific">Clostridium paridis</name>
    <dbReference type="NCBI Taxonomy" id="2803863"/>
    <lineage>
        <taxon>Bacteria</taxon>
        <taxon>Bacillati</taxon>
        <taxon>Bacillota</taxon>
        <taxon>Clostridia</taxon>
        <taxon>Eubacteriales</taxon>
        <taxon>Clostridiaceae</taxon>
        <taxon>Clostridium</taxon>
    </lineage>
</organism>
<dbReference type="PANTHER" id="PTHR46577:SF1">
    <property type="entry name" value="HTH-TYPE TRANSCRIPTIONAL REGULATORY PROTEIN GABR"/>
    <property type="match status" value="1"/>
</dbReference>
<dbReference type="GO" id="GO:0003677">
    <property type="term" value="F:DNA binding"/>
    <property type="evidence" value="ECO:0007669"/>
    <property type="project" value="UniProtKB-KW"/>
</dbReference>
<accession>A0A937FJI0</accession>
<keyword evidence="8" id="KW-1185">Reference proteome</keyword>
<dbReference type="Pfam" id="PF00155">
    <property type="entry name" value="Aminotran_1_2"/>
    <property type="match status" value="1"/>
</dbReference>
<dbReference type="RefSeq" id="WP_202768336.1">
    <property type="nucleotide sequence ID" value="NZ_JAESWA010000023.1"/>
</dbReference>